<dbReference type="InterPro" id="IPR037066">
    <property type="entry name" value="Plug_dom_sf"/>
</dbReference>
<evidence type="ECO:0000256" key="3">
    <source>
        <dbReference type="SAM" id="SignalP"/>
    </source>
</evidence>
<gene>
    <name evidence="5" type="ORF">OU798_23215</name>
</gene>
<evidence type="ECO:0000313" key="6">
    <source>
        <dbReference type="Proteomes" id="UP001145087"/>
    </source>
</evidence>
<dbReference type="EMBL" id="JAPOHD010000068">
    <property type="protein sequence ID" value="MCY1723279.1"/>
    <property type="molecule type" value="Genomic_DNA"/>
</dbReference>
<keyword evidence="2" id="KW-0472">Membrane</keyword>
<accession>A0A9X3F9V5</accession>
<evidence type="ECO:0000256" key="1">
    <source>
        <dbReference type="ARBA" id="ARBA00022729"/>
    </source>
</evidence>
<sequence length="227" mass="24739">MNYRLYVLFLFLGAVFMQPANAQKREVIGKVTTFHTIPLHKVSIVAKSMEKEVLTDENGCFAFTCDDSEKVSFIAQGFFTEKIKISDIPEQDSLHVDLRFKNGKKNFEVATGYGYISEKQLTYAIEHLNAGPDYSNYNSILEAIQGRVSGVQVSNSAINIRGTTTLDGGPTPALLVVDGTIVEFAVFANIPTTQIKSIDVIKGGAASARYGSRGMGGVVVVKTKTQN</sequence>
<dbReference type="SUPFAM" id="SSF56935">
    <property type="entry name" value="Porins"/>
    <property type="match status" value="1"/>
</dbReference>
<keyword evidence="6" id="KW-1185">Reference proteome</keyword>
<evidence type="ECO:0000313" key="5">
    <source>
        <dbReference type="EMBL" id="MCY1723279.1"/>
    </source>
</evidence>
<dbReference type="RefSeq" id="WP_343335605.1">
    <property type="nucleotide sequence ID" value="NZ_JAPOHD010000068.1"/>
</dbReference>
<comment type="subcellular location">
    <subcellularLocation>
        <location evidence="2">Cell outer membrane</location>
        <topology evidence="2">Multi-pass membrane protein</topology>
    </subcellularLocation>
</comment>
<dbReference type="Proteomes" id="UP001145087">
    <property type="component" value="Unassembled WGS sequence"/>
</dbReference>
<dbReference type="Gene3D" id="2.170.130.10">
    <property type="entry name" value="TonB-dependent receptor, plug domain"/>
    <property type="match status" value="1"/>
</dbReference>
<evidence type="ECO:0000256" key="2">
    <source>
        <dbReference type="PROSITE-ProRule" id="PRU01360"/>
    </source>
</evidence>
<dbReference type="SUPFAM" id="SSF49464">
    <property type="entry name" value="Carboxypeptidase regulatory domain-like"/>
    <property type="match status" value="1"/>
</dbReference>
<dbReference type="GO" id="GO:0044718">
    <property type="term" value="P:siderophore transmembrane transport"/>
    <property type="evidence" value="ECO:0007669"/>
    <property type="project" value="TreeGrafter"/>
</dbReference>
<feature type="domain" description="TonB-dependent receptor plug" evidence="4">
    <location>
        <begin position="136"/>
        <end position="218"/>
    </location>
</feature>
<comment type="caution">
    <text evidence="5">The sequence shown here is derived from an EMBL/GenBank/DDBJ whole genome shotgun (WGS) entry which is preliminary data.</text>
</comment>
<feature type="signal peptide" evidence="3">
    <location>
        <begin position="1"/>
        <end position="22"/>
    </location>
</feature>
<evidence type="ECO:0000259" key="4">
    <source>
        <dbReference type="Pfam" id="PF07715"/>
    </source>
</evidence>
<keyword evidence="2" id="KW-1134">Transmembrane beta strand</keyword>
<dbReference type="InterPro" id="IPR008969">
    <property type="entry name" value="CarboxyPept-like_regulatory"/>
</dbReference>
<proteinExistence type="inferred from homology"/>
<dbReference type="InterPro" id="IPR039426">
    <property type="entry name" value="TonB-dep_rcpt-like"/>
</dbReference>
<dbReference type="PANTHER" id="PTHR30069:SF29">
    <property type="entry name" value="HEMOGLOBIN AND HEMOGLOBIN-HAPTOGLOBIN-BINDING PROTEIN 1-RELATED"/>
    <property type="match status" value="1"/>
</dbReference>
<protein>
    <submittedName>
        <fullName evidence="5">TonB-dependent receptor plug domain-containing protein</fullName>
    </submittedName>
</protein>
<keyword evidence="2" id="KW-0813">Transport</keyword>
<dbReference type="PANTHER" id="PTHR30069">
    <property type="entry name" value="TONB-DEPENDENT OUTER MEMBRANE RECEPTOR"/>
    <property type="match status" value="1"/>
</dbReference>
<keyword evidence="1 3" id="KW-0732">Signal</keyword>
<comment type="similarity">
    <text evidence="2">Belongs to the TonB-dependent receptor family.</text>
</comment>
<keyword evidence="2" id="KW-0998">Cell outer membrane</keyword>
<keyword evidence="5" id="KW-0675">Receptor</keyword>
<dbReference type="PROSITE" id="PS52016">
    <property type="entry name" value="TONB_DEPENDENT_REC_3"/>
    <property type="match status" value="1"/>
</dbReference>
<dbReference type="AlphaFoldDB" id="A0A9X3F9V5"/>
<keyword evidence="2" id="KW-0812">Transmembrane</keyword>
<feature type="chain" id="PRO_5040801717" evidence="3">
    <location>
        <begin position="23"/>
        <end position="227"/>
    </location>
</feature>
<dbReference type="Pfam" id="PF07715">
    <property type="entry name" value="Plug"/>
    <property type="match status" value="1"/>
</dbReference>
<dbReference type="GO" id="GO:0009279">
    <property type="term" value="C:cell outer membrane"/>
    <property type="evidence" value="ECO:0007669"/>
    <property type="project" value="UniProtKB-SubCell"/>
</dbReference>
<organism evidence="5 6">
    <name type="scientific">Draconibacterium aestuarii</name>
    <dbReference type="NCBI Taxonomy" id="2998507"/>
    <lineage>
        <taxon>Bacteria</taxon>
        <taxon>Pseudomonadati</taxon>
        <taxon>Bacteroidota</taxon>
        <taxon>Bacteroidia</taxon>
        <taxon>Marinilabiliales</taxon>
        <taxon>Prolixibacteraceae</taxon>
        <taxon>Draconibacterium</taxon>
    </lineage>
</organism>
<reference evidence="5" key="1">
    <citation type="submission" date="2022-11" db="EMBL/GenBank/DDBJ databases">
        <title>Marilongibacter aestuarii gen. nov., sp. nov., isolated from tidal flat sediment.</title>
        <authorList>
            <person name="Jiayan W."/>
        </authorList>
    </citation>
    <scope>NUCLEOTIDE SEQUENCE</scope>
    <source>
        <strain evidence="5">Z1-6</strain>
    </source>
</reference>
<dbReference type="GO" id="GO:0015344">
    <property type="term" value="F:siderophore uptake transmembrane transporter activity"/>
    <property type="evidence" value="ECO:0007669"/>
    <property type="project" value="TreeGrafter"/>
</dbReference>
<name>A0A9X3F9V5_9BACT</name>
<dbReference type="InterPro" id="IPR012910">
    <property type="entry name" value="Plug_dom"/>
</dbReference>